<accession>A0AAD6SM31</accession>
<protein>
    <recommendedName>
        <fullName evidence="2">HMG domain-containing protein</fullName>
    </recommendedName>
</protein>
<reference evidence="3" key="1">
    <citation type="submission" date="2023-03" db="EMBL/GenBank/DDBJ databases">
        <title>Massive genome expansion in bonnet fungi (Mycena s.s.) driven by repeated elements and novel gene families across ecological guilds.</title>
        <authorList>
            <consortium name="Lawrence Berkeley National Laboratory"/>
            <person name="Harder C.B."/>
            <person name="Miyauchi S."/>
            <person name="Viragh M."/>
            <person name="Kuo A."/>
            <person name="Thoen E."/>
            <person name="Andreopoulos B."/>
            <person name="Lu D."/>
            <person name="Skrede I."/>
            <person name="Drula E."/>
            <person name="Henrissat B."/>
            <person name="Morin E."/>
            <person name="Kohler A."/>
            <person name="Barry K."/>
            <person name="LaButti K."/>
            <person name="Morin E."/>
            <person name="Salamov A."/>
            <person name="Lipzen A."/>
            <person name="Mereny Z."/>
            <person name="Hegedus B."/>
            <person name="Baldrian P."/>
            <person name="Stursova M."/>
            <person name="Weitz H."/>
            <person name="Taylor A."/>
            <person name="Grigoriev I.V."/>
            <person name="Nagy L.G."/>
            <person name="Martin F."/>
            <person name="Kauserud H."/>
        </authorList>
    </citation>
    <scope>NUCLEOTIDE SEQUENCE</scope>
    <source>
        <strain evidence="3">CBHHK200</strain>
    </source>
</reference>
<dbReference type="Proteomes" id="UP001218188">
    <property type="component" value="Unassembled WGS sequence"/>
</dbReference>
<dbReference type="Pfam" id="PF18717">
    <property type="entry name" value="CxC4"/>
    <property type="match status" value="1"/>
</dbReference>
<dbReference type="PANTHER" id="PTHR34305:SF1">
    <property type="entry name" value="SWIM-TYPE DOMAIN-CONTAINING PROTEIN"/>
    <property type="match status" value="1"/>
</dbReference>
<feature type="domain" description="HMG" evidence="2">
    <location>
        <begin position="298"/>
        <end position="422"/>
    </location>
</feature>
<feature type="compositionally biased region" description="Polar residues" evidence="1">
    <location>
        <begin position="31"/>
        <end position="42"/>
    </location>
</feature>
<feature type="compositionally biased region" description="Acidic residues" evidence="1">
    <location>
        <begin position="518"/>
        <end position="535"/>
    </location>
</feature>
<feature type="compositionally biased region" description="Polar residues" evidence="1">
    <location>
        <begin position="1"/>
        <end position="11"/>
    </location>
</feature>
<organism evidence="3 4">
    <name type="scientific">Mycena alexandri</name>
    <dbReference type="NCBI Taxonomy" id="1745969"/>
    <lineage>
        <taxon>Eukaryota</taxon>
        <taxon>Fungi</taxon>
        <taxon>Dikarya</taxon>
        <taxon>Basidiomycota</taxon>
        <taxon>Agaricomycotina</taxon>
        <taxon>Agaricomycetes</taxon>
        <taxon>Agaricomycetidae</taxon>
        <taxon>Agaricales</taxon>
        <taxon>Marasmiineae</taxon>
        <taxon>Mycenaceae</taxon>
        <taxon>Mycena</taxon>
    </lineage>
</organism>
<dbReference type="AlphaFoldDB" id="A0AAD6SM31"/>
<evidence type="ECO:0000256" key="1">
    <source>
        <dbReference type="SAM" id="MobiDB-lite"/>
    </source>
</evidence>
<gene>
    <name evidence="3" type="ORF">C8F04DRAFT_963204</name>
</gene>
<dbReference type="PANTHER" id="PTHR34305">
    <property type="entry name" value="EXPRESSED PROTEIN"/>
    <property type="match status" value="1"/>
</dbReference>
<sequence length="895" mass="100569">MLSFQTQTVTPTRKRRQDKGTRLAPQKRQLLDSSSPGVSGQNRVDDFDLGSSLDGTEDALVDGLEEFGTNPGVPEYNFDCGYEDYVDTVIQDGGGFYQIGQDLFIVNGWDPRTRTCKLSWYHLQRSMVGDNQIVVCRCPLAKPGNPCVHEKFLTEYGKEMFDEHFPTGGSDEVVLFSRQEITPDRYLNHFSSPSPNSRALNGCTVVSYEGSDTGDGIWSCSKDSNVFTCVHISRSRDMLQKLTSEFTEHAVPSSRRTVKDNKSVSYLPISPPVWASLPGDPTLYLRARPLRESPGIIPLAATSSCCCSQPRSHYNAEVPIKQQPCIVYGLYQSWEAKIEVQPCSQCRHRLIGPDCREFGFFNYNNRRLFTHELLDEYTSAYTSSETPFSAWVSVVARRYDINDSDGQKFVSDDVFRAAWFAYVTLQYFEGDMACPRCGPAPENTIWDGVTLAFNRKHLLPTLEPPTTSQPTSSIREKTRYVPTQQLIPSGRIRKLVRKIITGPPLILGAGIGRSTGEECVEEEEDEDEEDEDDDNGPTAASRKERAANRARTEILDRLEAIPVALEGLQRLDNNVGSLFDQHFGQNSVVHQRRAPDVYRRFFHQFSAEESVLQFTTATALDLLESFVLNPTPRNASALVDIPAIREVLTYEIGLSGNIPPLLVSVCQWILNRGRMILNELIKYDEPPRIAAGTAEKSWKETGCCYGLPKIRQRPAYPKLKHDVRIDVGGKRGAKCSKFYSQYGEKRLTGGIMVVWCTHSISYGFHCIPRGEGRNDVFSALITRWETPPKRVIYDFACALGPYCMTREPSFFSGTQFLIDDFHSVGHTKCSAAAFLKTYCNVDPRLSHINSSAGECGNSGISRIRKSVSYMSQSRAIVYTKVFLSVWNRLRIRGLN</sequence>
<keyword evidence="4" id="KW-1185">Reference proteome</keyword>
<dbReference type="InterPro" id="IPR040648">
    <property type="entry name" value="HMGXB3_CxC4"/>
</dbReference>
<dbReference type="EMBL" id="JARJCM010000103">
    <property type="protein sequence ID" value="KAJ7029208.1"/>
    <property type="molecule type" value="Genomic_DNA"/>
</dbReference>
<feature type="region of interest" description="Disordered" evidence="1">
    <location>
        <begin position="510"/>
        <end position="549"/>
    </location>
</feature>
<name>A0AAD6SM31_9AGAR</name>
<feature type="region of interest" description="Disordered" evidence="1">
    <location>
        <begin position="1"/>
        <end position="51"/>
    </location>
</feature>
<evidence type="ECO:0000313" key="4">
    <source>
        <dbReference type="Proteomes" id="UP001218188"/>
    </source>
</evidence>
<evidence type="ECO:0000313" key="3">
    <source>
        <dbReference type="EMBL" id="KAJ7029208.1"/>
    </source>
</evidence>
<proteinExistence type="predicted"/>
<evidence type="ECO:0000259" key="2">
    <source>
        <dbReference type="Pfam" id="PF18717"/>
    </source>
</evidence>
<comment type="caution">
    <text evidence="3">The sequence shown here is derived from an EMBL/GenBank/DDBJ whole genome shotgun (WGS) entry which is preliminary data.</text>
</comment>